<evidence type="ECO:0000256" key="3">
    <source>
        <dbReference type="SAM" id="MobiDB-lite"/>
    </source>
</evidence>
<dbReference type="PANTHER" id="PTHR11079:SF161">
    <property type="entry name" value="CMP_DCMP-TYPE DEAMINASE DOMAIN-CONTAINING PROTEIN"/>
    <property type="match status" value="1"/>
</dbReference>
<feature type="region of interest" description="Disordered" evidence="3">
    <location>
        <begin position="142"/>
        <end position="169"/>
    </location>
</feature>
<organism evidence="5 6">
    <name type="scientific">Pseudokineococcus basanitobsidens</name>
    <dbReference type="NCBI Taxonomy" id="1926649"/>
    <lineage>
        <taxon>Bacteria</taxon>
        <taxon>Bacillati</taxon>
        <taxon>Actinomycetota</taxon>
        <taxon>Actinomycetes</taxon>
        <taxon>Kineosporiales</taxon>
        <taxon>Kineosporiaceae</taxon>
        <taxon>Pseudokineococcus</taxon>
    </lineage>
</organism>
<keyword evidence="6" id="KW-1185">Reference proteome</keyword>
<keyword evidence="2" id="KW-0862">Zinc</keyword>
<dbReference type="PROSITE" id="PS00903">
    <property type="entry name" value="CYT_DCMP_DEAMINASES_1"/>
    <property type="match status" value="1"/>
</dbReference>
<dbReference type="GO" id="GO:0052717">
    <property type="term" value="F:tRNA-specific adenosine-34 deaminase activity"/>
    <property type="evidence" value="ECO:0007669"/>
    <property type="project" value="UniProtKB-EC"/>
</dbReference>
<name>A0ABU8RNK3_9ACTN</name>
<dbReference type="PROSITE" id="PS51747">
    <property type="entry name" value="CYT_DCMP_DEAMINASES_2"/>
    <property type="match status" value="1"/>
</dbReference>
<evidence type="ECO:0000313" key="6">
    <source>
        <dbReference type="Proteomes" id="UP001387100"/>
    </source>
</evidence>
<evidence type="ECO:0000256" key="1">
    <source>
        <dbReference type="ARBA" id="ARBA00022723"/>
    </source>
</evidence>
<dbReference type="InterPro" id="IPR016192">
    <property type="entry name" value="APOBEC/CMP_deaminase_Zn-bd"/>
</dbReference>
<dbReference type="Gene3D" id="3.40.140.10">
    <property type="entry name" value="Cytidine Deaminase, domain 2"/>
    <property type="match status" value="1"/>
</dbReference>
<sequence length="169" mass="18305">MTTTTSDGSATDRDHLRRTLELASANVDDGGKPFACVVVDAATGEVLVEAVNHVAQTGDVTAHAEVTALRELAAAGRGELTGCDVFVTASPCPMCLGALYYAAPERVVYAATRAQEGEHYEDGGRYFELATFYDEYARPETDRALPMAQGEVSDPQQPFRRYRERHTDG</sequence>
<dbReference type="InterPro" id="IPR016193">
    <property type="entry name" value="Cytidine_deaminase-like"/>
</dbReference>
<gene>
    <name evidence="5" type="ORF">WDZ17_15230</name>
</gene>
<dbReference type="Pfam" id="PF00383">
    <property type="entry name" value="dCMP_cyt_deam_1"/>
    <property type="match status" value="1"/>
</dbReference>
<proteinExistence type="predicted"/>
<protein>
    <submittedName>
        <fullName evidence="5">Nucleoside deaminase</fullName>
        <ecNumber evidence="5">3.5.4.33</ecNumber>
    </submittedName>
</protein>
<dbReference type="EC" id="3.5.4.33" evidence="5"/>
<evidence type="ECO:0000256" key="2">
    <source>
        <dbReference type="ARBA" id="ARBA00022833"/>
    </source>
</evidence>
<dbReference type="SUPFAM" id="SSF53927">
    <property type="entry name" value="Cytidine deaminase-like"/>
    <property type="match status" value="1"/>
</dbReference>
<keyword evidence="5" id="KW-0378">Hydrolase</keyword>
<dbReference type="InterPro" id="IPR002125">
    <property type="entry name" value="CMP_dCMP_dom"/>
</dbReference>
<reference evidence="5 6" key="1">
    <citation type="journal article" date="2017" name="Int. J. Syst. Evol. Microbiol.">
        <title>Pseudokineococcus basanitobsidens sp. nov., isolated from volcanic rock.</title>
        <authorList>
            <person name="Lee D.W."/>
            <person name="Park M.Y."/>
            <person name="Kim J.J."/>
            <person name="Kim B.S."/>
        </authorList>
    </citation>
    <scope>NUCLEOTIDE SEQUENCE [LARGE SCALE GENOMIC DNA]</scope>
    <source>
        <strain evidence="5 6">DSM 103726</strain>
    </source>
</reference>
<feature type="domain" description="CMP/dCMP-type deaminase" evidence="4">
    <location>
        <begin position="10"/>
        <end position="140"/>
    </location>
</feature>
<evidence type="ECO:0000259" key="4">
    <source>
        <dbReference type="PROSITE" id="PS51747"/>
    </source>
</evidence>
<dbReference type="EMBL" id="JBBIAA010000028">
    <property type="protein sequence ID" value="MEJ5946650.1"/>
    <property type="molecule type" value="Genomic_DNA"/>
</dbReference>
<dbReference type="RefSeq" id="WP_339576032.1">
    <property type="nucleotide sequence ID" value="NZ_JBBIAA010000028.1"/>
</dbReference>
<accession>A0ABU8RNK3</accession>
<keyword evidence="1" id="KW-0479">Metal-binding</keyword>
<comment type="caution">
    <text evidence="5">The sequence shown here is derived from an EMBL/GenBank/DDBJ whole genome shotgun (WGS) entry which is preliminary data.</text>
</comment>
<dbReference type="PANTHER" id="PTHR11079">
    <property type="entry name" value="CYTOSINE DEAMINASE FAMILY MEMBER"/>
    <property type="match status" value="1"/>
</dbReference>
<evidence type="ECO:0000313" key="5">
    <source>
        <dbReference type="EMBL" id="MEJ5946650.1"/>
    </source>
</evidence>
<feature type="compositionally biased region" description="Basic residues" evidence="3">
    <location>
        <begin position="160"/>
        <end position="169"/>
    </location>
</feature>
<dbReference type="Proteomes" id="UP001387100">
    <property type="component" value="Unassembled WGS sequence"/>
</dbReference>
<dbReference type="CDD" id="cd01285">
    <property type="entry name" value="nucleoside_deaminase"/>
    <property type="match status" value="1"/>
</dbReference>